<keyword evidence="4" id="KW-1133">Transmembrane helix</keyword>
<evidence type="ECO:0000256" key="2">
    <source>
        <dbReference type="ARBA" id="ARBA00022737"/>
    </source>
</evidence>
<feature type="repeat" description="WD" evidence="3">
    <location>
        <begin position="1109"/>
        <end position="1150"/>
    </location>
</feature>
<keyword evidence="1 3" id="KW-0853">WD repeat</keyword>
<feature type="domain" description="Novel STAND NTPase 1" evidence="5">
    <location>
        <begin position="111"/>
        <end position="521"/>
    </location>
</feature>
<dbReference type="InterPro" id="IPR001680">
    <property type="entry name" value="WD40_rpt"/>
</dbReference>
<feature type="repeat" description="WD" evidence="3">
    <location>
        <begin position="935"/>
        <end position="976"/>
    </location>
</feature>
<dbReference type="PROSITE" id="PS50294">
    <property type="entry name" value="WD_REPEATS_REGION"/>
    <property type="match status" value="6"/>
</dbReference>
<dbReference type="SUPFAM" id="SSF52540">
    <property type="entry name" value="P-loop containing nucleoside triphosphate hydrolases"/>
    <property type="match status" value="1"/>
</dbReference>
<feature type="repeat" description="WD" evidence="3">
    <location>
        <begin position="707"/>
        <end position="741"/>
    </location>
</feature>
<reference evidence="7 9" key="2">
    <citation type="submission" date="2016-11" db="EMBL/GenBank/DDBJ databases">
        <title>Genome sequencing of Amycolatopsis regifaucium.</title>
        <authorList>
            <person name="Mayilraj S."/>
            <person name="Kaur N."/>
        </authorList>
    </citation>
    <scope>NUCLEOTIDE SEQUENCE [LARGE SCALE GENOMIC DNA]</scope>
    <source>
        <strain evidence="7 9">GY080</strain>
    </source>
</reference>
<feature type="repeat" description="WD" evidence="3">
    <location>
        <begin position="809"/>
        <end position="841"/>
    </location>
</feature>
<dbReference type="Pfam" id="PF00400">
    <property type="entry name" value="WD40"/>
    <property type="match status" value="8"/>
</dbReference>
<dbReference type="Gene3D" id="2.130.10.10">
    <property type="entry name" value="YVTN repeat-like/Quinoprotein amine dehydrogenase"/>
    <property type="match status" value="4"/>
</dbReference>
<dbReference type="EMBL" id="LQCI01000009">
    <property type="protein sequence ID" value="KZB86275.1"/>
    <property type="molecule type" value="Genomic_DNA"/>
</dbReference>
<dbReference type="InterPro" id="IPR036322">
    <property type="entry name" value="WD40_repeat_dom_sf"/>
</dbReference>
<name>A0A154MPV5_9PSEU</name>
<dbReference type="PRINTS" id="PR00320">
    <property type="entry name" value="GPROTEINBRPT"/>
</dbReference>
<dbReference type="SUPFAM" id="SSF50998">
    <property type="entry name" value="Quinoprotein alcohol dehydrogenase-like"/>
    <property type="match status" value="1"/>
</dbReference>
<evidence type="ECO:0000256" key="1">
    <source>
        <dbReference type="ARBA" id="ARBA00022574"/>
    </source>
</evidence>
<evidence type="ECO:0000313" key="9">
    <source>
        <dbReference type="Proteomes" id="UP000186883"/>
    </source>
</evidence>
<dbReference type="InterPro" id="IPR020472">
    <property type="entry name" value="WD40_PAC1"/>
</dbReference>
<dbReference type="InterPro" id="IPR049052">
    <property type="entry name" value="nSTAND1"/>
</dbReference>
<reference evidence="6 8" key="1">
    <citation type="submission" date="2015-12" db="EMBL/GenBank/DDBJ databases">
        <title>Amycolatopsis regifaucium genome sequencing and assembly.</title>
        <authorList>
            <person name="Mayilraj S."/>
        </authorList>
    </citation>
    <scope>NUCLEOTIDE SEQUENCE [LARGE SCALE GENOMIC DNA]</scope>
    <source>
        <strain evidence="6 8">GY080</strain>
    </source>
</reference>
<gene>
    <name evidence="7" type="ORF">ATP06_0229490</name>
    <name evidence="6" type="ORF">AVL48_29395</name>
</gene>
<feature type="repeat" description="WD" evidence="3">
    <location>
        <begin position="845"/>
        <end position="877"/>
    </location>
</feature>
<dbReference type="PROSITE" id="PS50082">
    <property type="entry name" value="WD_REPEATS_2"/>
    <property type="match status" value="7"/>
</dbReference>
<dbReference type="RefSeq" id="WP_061982831.1">
    <property type="nucleotide sequence ID" value="NZ_FOPQ01000006.1"/>
</dbReference>
<protein>
    <recommendedName>
        <fullName evidence="5">Novel STAND NTPase 1 domain-containing protein</fullName>
    </recommendedName>
</protein>
<dbReference type="Proteomes" id="UP000076321">
    <property type="component" value="Unassembled WGS sequence"/>
</dbReference>
<dbReference type="SMART" id="SM00320">
    <property type="entry name" value="WD40"/>
    <property type="match status" value="13"/>
</dbReference>
<dbReference type="Pfam" id="PF20703">
    <property type="entry name" value="nSTAND1"/>
    <property type="match status" value="1"/>
</dbReference>
<keyword evidence="9" id="KW-1185">Reference proteome</keyword>
<keyword evidence="2" id="KW-0677">Repeat</keyword>
<feature type="repeat" description="WD" evidence="3">
    <location>
        <begin position="1064"/>
        <end position="1105"/>
    </location>
</feature>
<keyword evidence="4" id="KW-0812">Transmembrane</keyword>
<dbReference type="PANTHER" id="PTHR19879:SF9">
    <property type="entry name" value="TRANSCRIPTION INITIATION FACTOR TFIID SUBUNIT 5"/>
    <property type="match status" value="1"/>
</dbReference>
<evidence type="ECO:0000313" key="6">
    <source>
        <dbReference type="EMBL" id="KZB86275.1"/>
    </source>
</evidence>
<dbReference type="PANTHER" id="PTHR19879">
    <property type="entry name" value="TRANSCRIPTION INITIATION FACTOR TFIID"/>
    <property type="match status" value="1"/>
</dbReference>
<organism evidence="6 8">
    <name type="scientific">Amycolatopsis regifaucium</name>
    <dbReference type="NCBI Taxonomy" id="546365"/>
    <lineage>
        <taxon>Bacteria</taxon>
        <taxon>Bacillati</taxon>
        <taxon>Actinomycetota</taxon>
        <taxon>Actinomycetes</taxon>
        <taxon>Pseudonocardiales</taxon>
        <taxon>Pseudonocardiaceae</taxon>
        <taxon>Amycolatopsis</taxon>
    </lineage>
</organism>
<sequence length="1314" mass="140659">MTDHPGTTENFPDPRLIHTRVAFREAMGTMRDAGGWTFRGMSEACTAAGHAVTSSTLQGWFGGSLPQQNNEDGFTTLLRILGITRRAELDLWLEAIRRLRPKPRVVAGVEPYRGLESFGAEDADWFFGRESLVRTILDRVEQLHDLGGGALMLVGASGAGKSSILHAGIQAALRRGQLPGSATWPVLSIPAGPSPLRGLADELSARLDDDPDRIARTLADSPAQGAHFLDRLLEDQQRSSPSGGPSGAVLIVDQFEQALTTETSDDDAAALDTFFSVLGAMTRAHQGCVVLFGVRANLYEPALNNHHLQSLTGGDQVAVTHLDDEGLRAVIEEPAKKAGVRLDDGFADLLLREVSSRRGRTAHDAGVLPLLSHALHETWTRGQGEAMTIANYTAIGGIDKAVAASATEVFNALTPAQQRLARLLFRRLTHIHDSGADVRRRLPLAELPSEHEDPDFHEVLDKFVQQRLLTVDADTVEITHDALMVAWPTLRAWMNRDRRGRVLRQHLEQRAYDWDTRGRHPEDLLRGTFLDDATRWSTRYPGEVTGIPAEYLSSSQRQVRRKKRQRGGVITALAVLATIAITAAIVVAVRENIAARERDEATSRMIATQSATLRDRDIAGARELALTAYRTSPTVEARSALVDATALRPAARMRATAGTTTMYAVGIAPTGTIAAVAVDTTVTLWSTADPGHPRRLPALPDESCARVYALAFQPQGTLLAAACGDGTLRLWDLRDPEHPIALPSETGLGAKVLSAAFSPDGTLLAAAIADTPAKGGPGGGSVQLWRVTASGLQRTGTPWRVDPAKAAKSVSIHPGNGYLAVGTDSGSVQVWDIRNPAHPATPVTLPGPRKAIGQLAFSPDGRRLASVGADEPVFLWDTGDPATPVRSKIALDAPALTWNNALAFTPDSTQLAVASSESDVGVRTFDLGTGKVTATLPHPSNSTAVKFSPDGAYLLTGANDGVARLWPVDAPELAGMTDAVSATRFSADGRTLAVGSGDLRLLDMTNPYRPHLLAPPITNPDGFSGTVAFAADRRTLVEGRGRSGTVQIYDISDRTRPTPVGAPWTAHSTIVESLAVSTTTMLLATGGRDGTLNLWNLERRDTPVKLSTVATFDGSVHWVEFNPHGNLLVAGGADRTLRIWDITDPAHPRQLGPTLNPAKHYVYSAVFSPDGNTLAVSLGDSTIQLYDLTNPGEPRKISTLTGPTDYLYSATFTSDGTTLAGAATDGTVWIWDVTNRAKPAHLTTLSLGIKALFTLAFQPGTRVLAAGGIARKAFIWNTDPAAAQTNICSDVGDTISEQEWNRYIPARPYQAPCG</sequence>
<evidence type="ECO:0000313" key="8">
    <source>
        <dbReference type="Proteomes" id="UP000076321"/>
    </source>
</evidence>
<dbReference type="CDD" id="cd00200">
    <property type="entry name" value="WD40"/>
    <property type="match status" value="2"/>
</dbReference>
<evidence type="ECO:0000313" key="7">
    <source>
        <dbReference type="EMBL" id="OKA05167.1"/>
    </source>
</evidence>
<evidence type="ECO:0000259" key="5">
    <source>
        <dbReference type="Pfam" id="PF20703"/>
    </source>
</evidence>
<keyword evidence="4" id="KW-0472">Membrane</keyword>
<dbReference type="InterPro" id="IPR019775">
    <property type="entry name" value="WD40_repeat_CS"/>
</dbReference>
<accession>A0A154MPV5</accession>
<dbReference type="Proteomes" id="UP000186883">
    <property type="component" value="Unassembled WGS sequence"/>
</dbReference>
<dbReference type="InterPro" id="IPR015943">
    <property type="entry name" value="WD40/YVTN_repeat-like_dom_sf"/>
</dbReference>
<dbReference type="OrthoDB" id="192618at2"/>
<evidence type="ECO:0000256" key="3">
    <source>
        <dbReference type="PROSITE-ProRule" id="PRU00221"/>
    </source>
</evidence>
<dbReference type="InterPro" id="IPR011047">
    <property type="entry name" value="Quinoprotein_ADH-like_sf"/>
</dbReference>
<comment type="caution">
    <text evidence="6">The sequence shown here is derived from an EMBL/GenBank/DDBJ whole genome shotgun (WGS) entry which is preliminary data.</text>
</comment>
<dbReference type="EMBL" id="LOBU02000019">
    <property type="protein sequence ID" value="OKA05167.1"/>
    <property type="molecule type" value="Genomic_DNA"/>
</dbReference>
<feature type="repeat" description="WD" evidence="3">
    <location>
        <begin position="1200"/>
        <end position="1235"/>
    </location>
</feature>
<proteinExistence type="predicted"/>
<dbReference type="SUPFAM" id="SSF50978">
    <property type="entry name" value="WD40 repeat-like"/>
    <property type="match status" value="1"/>
</dbReference>
<evidence type="ECO:0000256" key="4">
    <source>
        <dbReference type="SAM" id="Phobius"/>
    </source>
</evidence>
<dbReference type="PROSITE" id="PS00678">
    <property type="entry name" value="WD_REPEATS_1"/>
    <property type="match status" value="4"/>
</dbReference>
<feature type="transmembrane region" description="Helical" evidence="4">
    <location>
        <begin position="567"/>
        <end position="589"/>
    </location>
</feature>
<dbReference type="InterPro" id="IPR027417">
    <property type="entry name" value="P-loop_NTPase"/>
</dbReference>